<dbReference type="SUPFAM" id="SSF48403">
    <property type="entry name" value="Ankyrin repeat"/>
    <property type="match status" value="1"/>
</dbReference>
<organism evidence="2">
    <name type="scientific">viral metagenome</name>
    <dbReference type="NCBI Taxonomy" id="1070528"/>
    <lineage>
        <taxon>unclassified sequences</taxon>
        <taxon>metagenomes</taxon>
        <taxon>organismal metagenomes</taxon>
    </lineage>
</organism>
<dbReference type="SMART" id="SM00248">
    <property type="entry name" value="ANK"/>
    <property type="match status" value="4"/>
</dbReference>
<reference evidence="2" key="1">
    <citation type="journal article" date="2020" name="Nature">
        <title>Giant virus diversity and host interactions through global metagenomics.</title>
        <authorList>
            <person name="Schulz F."/>
            <person name="Roux S."/>
            <person name="Paez-Espino D."/>
            <person name="Jungbluth S."/>
            <person name="Walsh D.A."/>
            <person name="Denef V.J."/>
            <person name="McMahon K.D."/>
            <person name="Konstantinidis K.T."/>
            <person name="Eloe-Fadrosh E.A."/>
            <person name="Kyrpides N.C."/>
            <person name="Woyke T."/>
        </authorList>
    </citation>
    <scope>NUCLEOTIDE SEQUENCE</scope>
    <source>
        <strain evidence="2">GVMAG-M-3300020192-26</strain>
    </source>
</reference>
<dbReference type="AlphaFoldDB" id="A0A6C0CBA6"/>
<name>A0A6C0CBA6_9ZZZZ</name>
<dbReference type="Gene3D" id="1.25.40.20">
    <property type="entry name" value="Ankyrin repeat-containing domain"/>
    <property type="match status" value="1"/>
</dbReference>
<feature type="compositionally biased region" description="Basic and acidic residues" evidence="1">
    <location>
        <begin position="17"/>
        <end position="33"/>
    </location>
</feature>
<accession>A0A6C0CBA6</accession>
<proteinExistence type="predicted"/>
<dbReference type="InterPro" id="IPR036770">
    <property type="entry name" value="Ankyrin_rpt-contain_sf"/>
</dbReference>
<feature type="region of interest" description="Disordered" evidence="1">
    <location>
        <begin position="8"/>
        <end position="33"/>
    </location>
</feature>
<dbReference type="EMBL" id="MN739371">
    <property type="protein sequence ID" value="QHT01402.1"/>
    <property type="molecule type" value="Genomic_DNA"/>
</dbReference>
<protein>
    <submittedName>
        <fullName evidence="2">Uncharacterized protein</fullName>
    </submittedName>
</protein>
<evidence type="ECO:0000313" key="2">
    <source>
        <dbReference type="EMBL" id="QHT01402.1"/>
    </source>
</evidence>
<evidence type="ECO:0000256" key="1">
    <source>
        <dbReference type="SAM" id="MobiDB-lite"/>
    </source>
</evidence>
<sequence length="596" mass="70175">MLMILKMYRQPKKQRRKDSPEKKARREAERQKKEEEFKANIERIRCDIIANEKTTNECRQNNRFIYRNDILFGVMDYLPLQTVMQWIACNKRMHNQFCVSETGQNYLSIRREKIILMQNMEKFCYCDYEIDELSDNIKNIKTAIDDFLPRAKKLECSFIDFLNFTDIDMAARLIYLYSVVKRNWNNFQCHLSYQFIGWQPLVLAVRANRPDAIEMIINNDPDVNTIGHYDVMLHLAMESNDSCLLAHVLRHGEKIVTPENIKLWKRFLIKTTGKMFLCYEKDKVDNSMIDVMFLILKSVFAKKENRILMGVSYSINSCKTIKLLMAHIDVASMEYWESFLSIALWTATRNDNLEMIDFLFGLQKGNLKYSDLKSFVTKDKIVEIFLNHLILPENLDKNNTKICVQLCKQSDKTRKFLRDKNVDPTFDNCRLLWVAIGALDVATVEYCLTSKSIEMDYFLAINDVFNHIGDILRFDYALKELDEERLSKCVTIVKLLLDDDRTCPHLDSNNFFKRAIDAKFIKLVEVLIDSGKVFFPYYLVNFNDFRCNSEMIAYFASHKTYYPQIVECYDYQDSLISITGSFCDKIIQKHDSVLLS</sequence>
<dbReference type="InterPro" id="IPR002110">
    <property type="entry name" value="Ankyrin_rpt"/>
</dbReference>